<dbReference type="InterPro" id="IPR001873">
    <property type="entry name" value="ENaC"/>
</dbReference>
<keyword evidence="10 12" id="KW-0739">Sodium transport</keyword>
<dbReference type="InParanoid" id="A0A2J7R7B5"/>
<evidence type="ECO:0000256" key="12">
    <source>
        <dbReference type="RuleBase" id="RU000679"/>
    </source>
</evidence>
<sequence>MGLTSGGSGLRLLFQAYFKGSREVPGIADPKLKNSYMNKSFVTLKVMITYATEAVRQLDVDHRRCRFWDESNLEVSPLYTVNLCYGQCRAKLAIELCGCAPFFYVGVQQARYNICDVQGMLCLAEHVEVIDGKIEGWIEVTRRRGRRRKKMLDDLGDRRGYCHLKEKALDRMKWRNCFGRDCGPVV</sequence>
<evidence type="ECO:0000256" key="11">
    <source>
        <dbReference type="ARBA" id="ARBA00023303"/>
    </source>
</evidence>
<keyword evidence="7" id="KW-0915">Sodium</keyword>
<evidence type="ECO:0000256" key="7">
    <source>
        <dbReference type="ARBA" id="ARBA00023053"/>
    </source>
</evidence>
<comment type="similarity">
    <text evidence="2 12">Belongs to the amiloride-sensitive sodium channel (TC 1.A.6) family.</text>
</comment>
<dbReference type="GO" id="GO:0016020">
    <property type="term" value="C:membrane"/>
    <property type="evidence" value="ECO:0007669"/>
    <property type="project" value="UniProtKB-SubCell"/>
</dbReference>
<evidence type="ECO:0000256" key="6">
    <source>
        <dbReference type="ARBA" id="ARBA00022989"/>
    </source>
</evidence>
<evidence type="ECO:0000256" key="9">
    <source>
        <dbReference type="ARBA" id="ARBA00023136"/>
    </source>
</evidence>
<name>A0A2J7R7B5_9NEOP</name>
<keyword evidence="6" id="KW-1133">Transmembrane helix</keyword>
<evidence type="ECO:0000256" key="4">
    <source>
        <dbReference type="ARBA" id="ARBA00022461"/>
    </source>
</evidence>
<evidence type="ECO:0000313" key="13">
    <source>
        <dbReference type="EMBL" id="PNF36720.1"/>
    </source>
</evidence>
<organism evidence="13 14">
    <name type="scientific">Cryptotermes secundus</name>
    <dbReference type="NCBI Taxonomy" id="105785"/>
    <lineage>
        <taxon>Eukaryota</taxon>
        <taxon>Metazoa</taxon>
        <taxon>Ecdysozoa</taxon>
        <taxon>Arthropoda</taxon>
        <taxon>Hexapoda</taxon>
        <taxon>Insecta</taxon>
        <taxon>Pterygota</taxon>
        <taxon>Neoptera</taxon>
        <taxon>Polyneoptera</taxon>
        <taxon>Dictyoptera</taxon>
        <taxon>Blattodea</taxon>
        <taxon>Blattoidea</taxon>
        <taxon>Termitoidae</taxon>
        <taxon>Kalotermitidae</taxon>
        <taxon>Cryptotermitinae</taxon>
        <taxon>Cryptotermes</taxon>
    </lineage>
</organism>
<gene>
    <name evidence="13" type="ORF">B7P43_G12360</name>
</gene>
<evidence type="ECO:0000256" key="10">
    <source>
        <dbReference type="ARBA" id="ARBA00023201"/>
    </source>
</evidence>
<evidence type="ECO:0000256" key="1">
    <source>
        <dbReference type="ARBA" id="ARBA00004141"/>
    </source>
</evidence>
<comment type="caution">
    <text evidence="13">The sequence shown here is derived from an EMBL/GenBank/DDBJ whole genome shotgun (WGS) entry which is preliminary data.</text>
</comment>
<protein>
    <submittedName>
        <fullName evidence="13">Uncharacterized protein</fullName>
    </submittedName>
</protein>
<keyword evidence="5 12" id="KW-0812">Transmembrane</keyword>
<dbReference type="AlphaFoldDB" id="A0A2J7R7B5"/>
<reference evidence="13 14" key="1">
    <citation type="submission" date="2017-12" db="EMBL/GenBank/DDBJ databases">
        <title>Hemimetabolous genomes reveal molecular basis of termite eusociality.</title>
        <authorList>
            <person name="Harrison M.C."/>
            <person name="Jongepier E."/>
            <person name="Robertson H.M."/>
            <person name="Arning N."/>
            <person name="Bitard-Feildel T."/>
            <person name="Chao H."/>
            <person name="Childers C.P."/>
            <person name="Dinh H."/>
            <person name="Doddapaneni H."/>
            <person name="Dugan S."/>
            <person name="Gowin J."/>
            <person name="Greiner C."/>
            <person name="Han Y."/>
            <person name="Hu H."/>
            <person name="Hughes D.S.T."/>
            <person name="Huylmans A.-K."/>
            <person name="Kemena C."/>
            <person name="Kremer L.P.M."/>
            <person name="Lee S.L."/>
            <person name="Lopez-Ezquerra A."/>
            <person name="Mallet L."/>
            <person name="Monroy-Kuhn J.M."/>
            <person name="Moser A."/>
            <person name="Murali S.C."/>
            <person name="Muzny D.M."/>
            <person name="Otani S."/>
            <person name="Piulachs M.-D."/>
            <person name="Poelchau M."/>
            <person name="Qu J."/>
            <person name="Schaub F."/>
            <person name="Wada-Katsumata A."/>
            <person name="Worley K.C."/>
            <person name="Xie Q."/>
            <person name="Ylla G."/>
            <person name="Poulsen M."/>
            <person name="Gibbs R.A."/>
            <person name="Schal C."/>
            <person name="Richards S."/>
            <person name="Belles X."/>
            <person name="Korb J."/>
            <person name="Bornberg-Bauer E."/>
        </authorList>
    </citation>
    <scope>NUCLEOTIDE SEQUENCE [LARGE SCALE GENOMIC DNA]</scope>
    <source>
        <tissue evidence="13">Whole body</tissue>
    </source>
</reference>
<dbReference type="OrthoDB" id="6628406at2759"/>
<dbReference type="Pfam" id="PF00858">
    <property type="entry name" value="ASC"/>
    <property type="match status" value="1"/>
</dbReference>
<dbReference type="GO" id="GO:0005272">
    <property type="term" value="F:sodium channel activity"/>
    <property type="evidence" value="ECO:0007669"/>
    <property type="project" value="UniProtKB-KW"/>
</dbReference>
<proteinExistence type="inferred from homology"/>
<evidence type="ECO:0000313" key="14">
    <source>
        <dbReference type="Proteomes" id="UP000235965"/>
    </source>
</evidence>
<evidence type="ECO:0000256" key="8">
    <source>
        <dbReference type="ARBA" id="ARBA00023065"/>
    </source>
</evidence>
<keyword evidence="14" id="KW-1185">Reference proteome</keyword>
<dbReference type="Proteomes" id="UP000235965">
    <property type="component" value="Unassembled WGS sequence"/>
</dbReference>
<accession>A0A2J7R7B5</accession>
<dbReference type="EMBL" id="NEVH01006736">
    <property type="protein sequence ID" value="PNF36720.1"/>
    <property type="molecule type" value="Genomic_DNA"/>
</dbReference>
<dbReference type="STRING" id="105785.A0A2J7R7B5"/>
<evidence type="ECO:0000256" key="5">
    <source>
        <dbReference type="ARBA" id="ARBA00022692"/>
    </source>
</evidence>
<evidence type="ECO:0000256" key="2">
    <source>
        <dbReference type="ARBA" id="ARBA00007193"/>
    </source>
</evidence>
<keyword evidence="8 12" id="KW-0406">Ion transport</keyword>
<keyword evidence="9" id="KW-0472">Membrane</keyword>
<keyword evidence="4 12" id="KW-0894">Sodium channel</keyword>
<keyword evidence="11 12" id="KW-0407">Ion channel</keyword>
<evidence type="ECO:0000256" key="3">
    <source>
        <dbReference type="ARBA" id="ARBA00022448"/>
    </source>
</evidence>
<comment type="subcellular location">
    <subcellularLocation>
        <location evidence="1">Membrane</location>
        <topology evidence="1">Multi-pass membrane protein</topology>
    </subcellularLocation>
</comment>
<dbReference type="Gene3D" id="1.10.287.820">
    <property type="entry name" value="Acid-sensing ion channel domain"/>
    <property type="match status" value="1"/>
</dbReference>
<keyword evidence="3 12" id="KW-0813">Transport</keyword>